<dbReference type="Gene3D" id="3.40.50.150">
    <property type="entry name" value="Vaccinia Virus protein VP39"/>
    <property type="match status" value="1"/>
</dbReference>
<keyword evidence="8" id="KW-0689">Ribosomal protein</keyword>
<dbReference type="PANTHER" id="PTHR43648">
    <property type="entry name" value="ELECTRON TRANSFER FLAVOPROTEIN BETA SUBUNIT LYSINE METHYLTRANSFERASE"/>
    <property type="match status" value="1"/>
</dbReference>
<evidence type="ECO:0000256" key="2">
    <source>
        <dbReference type="ARBA" id="ARBA00022490"/>
    </source>
</evidence>
<feature type="binding site" evidence="6">
    <location>
        <position position="165"/>
    </location>
    <ligand>
        <name>S-adenosyl-L-methionine</name>
        <dbReference type="ChEBI" id="CHEBI:59789"/>
    </ligand>
</feature>
<dbReference type="InterPro" id="IPR029063">
    <property type="entry name" value="SAM-dependent_MTases_sf"/>
</dbReference>
<feature type="region of interest" description="Disordered" evidence="7">
    <location>
        <begin position="122"/>
        <end position="145"/>
    </location>
</feature>
<keyword evidence="9" id="KW-1185">Reference proteome</keyword>
<dbReference type="OrthoDB" id="9785995at2"/>
<keyword evidence="5 6" id="KW-0949">S-adenosyl-L-methionine</keyword>
<comment type="subcellular location">
    <subcellularLocation>
        <location evidence="6">Cytoplasm</location>
    </subcellularLocation>
</comment>
<dbReference type="Proteomes" id="UP000322981">
    <property type="component" value="Unassembled WGS sequence"/>
</dbReference>
<dbReference type="EC" id="2.1.1.-" evidence="6"/>
<evidence type="ECO:0000256" key="5">
    <source>
        <dbReference type="ARBA" id="ARBA00022691"/>
    </source>
</evidence>
<organism evidence="8 9">
    <name type="scientific">Thiohalocapsa marina</name>
    <dbReference type="NCBI Taxonomy" id="424902"/>
    <lineage>
        <taxon>Bacteria</taxon>
        <taxon>Pseudomonadati</taxon>
        <taxon>Pseudomonadota</taxon>
        <taxon>Gammaproteobacteria</taxon>
        <taxon>Chromatiales</taxon>
        <taxon>Chromatiaceae</taxon>
        <taxon>Thiohalocapsa</taxon>
    </lineage>
</organism>
<feature type="binding site" evidence="6">
    <location>
        <position position="249"/>
    </location>
    <ligand>
        <name>S-adenosyl-L-methionine</name>
        <dbReference type="ChEBI" id="CHEBI:59789"/>
    </ligand>
</feature>
<keyword evidence="2 6" id="KW-0963">Cytoplasm</keyword>
<dbReference type="GO" id="GO:0005829">
    <property type="term" value="C:cytosol"/>
    <property type="evidence" value="ECO:0007669"/>
    <property type="project" value="TreeGrafter"/>
</dbReference>
<dbReference type="EMBL" id="VWXX01000005">
    <property type="protein sequence ID" value="KAA6186389.1"/>
    <property type="molecule type" value="Genomic_DNA"/>
</dbReference>
<accession>A0A5M8FNQ4</accession>
<evidence type="ECO:0000256" key="3">
    <source>
        <dbReference type="ARBA" id="ARBA00022603"/>
    </source>
</evidence>
<dbReference type="CDD" id="cd02440">
    <property type="entry name" value="AdoMet_MTases"/>
    <property type="match status" value="1"/>
</dbReference>
<comment type="caution">
    <text evidence="8">The sequence shown here is derived from an EMBL/GenBank/DDBJ whole genome shotgun (WGS) entry which is preliminary data.</text>
</comment>
<gene>
    <name evidence="6" type="primary">prmA</name>
    <name evidence="8" type="ORF">F2Q65_06125</name>
</gene>
<dbReference type="SUPFAM" id="SSF53335">
    <property type="entry name" value="S-adenosyl-L-methionine-dependent methyltransferases"/>
    <property type="match status" value="1"/>
</dbReference>
<protein>
    <recommendedName>
        <fullName evidence="6">Ribosomal protein L11 methyltransferase</fullName>
        <shortName evidence="6">L11 Mtase</shortName>
        <ecNumber evidence="6">2.1.1.-</ecNumber>
    </recommendedName>
</protein>
<keyword evidence="8" id="KW-0687">Ribonucleoprotein</keyword>
<keyword evidence="3 6" id="KW-0489">Methyltransferase</keyword>
<comment type="similarity">
    <text evidence="1 6">Belongs to the methyltransferase superfamily. PrmA family.</text>
</comment>
<keyword evidence="4 6" id="KW-0808">Transferase</keyword>
<sequence>MAWLQLELVVEREQAPLIEAALENGGALAVTIDDAADDPVPEPILEPLPNATPLWRRVRITALYQDDANGSLLAEQAAAQLGPQSLAPAWISRLEDQPWERVWLQDLGPQRFGRRLWVCPQGQRPALGPDPDPDPGADAASEPPEPICIDLDPGLAFGTGHHPTTALCLGWLDGLALTDRVVLDYGCGSGILAIAALKLGARQAIAVDHDPQALDATVDNAIANGVLERLVIARPEAMPAIRADVIVANILAGPLVELAPTLTALAAPGAVIGLSGVLSHQAAGVADAYRDGFLMEPPVIQDDWALLTGHRLSP</sequence>
<evidence type="ECO:0000256" key="6">
    <source>
        <dbReference type="HAMAP-Rule" id="MF_00735"/>
    </source>
</evidence>
<evidence type="ECO:0000313" key="8">
    <source>
        <dbReference type="EMBL" id="KAA6186389.1"/>
    </source>
</evidence>
<evidence type="ECO:0000256" key="4">
    <source>
        <dbReference type="ARBA" id="ARBA00022679"/>
    </source>
</evidence>
<comment type="function">
    <text evidence="6">Methylates ribosomal protein L11.</text>
</comment>
<dbReference type="HAMAP" id="MF_00735">
    <property type="entry name" value="Methyltr_PrmA"/>
    <property type="match status" value="1"/>
</dbReference>
<name>A0A5M8FNQ4_9GAMM</name>
<comment type="catalytic activity">
    <reaction evidence="6">
        <text>L-lysyl-[protein] + 3 S-adenosyl-L-methionine = N(6),N(6),N(6)-trimethyl-L-lysyl-[protein] + 3 S-adenosyl-L-homocysteine + 3 H(+)</text>
        <dbReference type="Rhea" id="RHEA:54192"/>
        <dbReference type="Rhea" id="RHEA-COMP:9752"/>
        <dbReference type="Rhea" id="RHEA-COMP:13826"/>
        <dbReference type="ChEBI" id="CHEBI:15378"/>
        <dbReference type="ChEBI" id="CHEBI:29969"/>
        <dbReference type="ChEBI" id="CHEBI:57856"/>
        <dbReference type="ChEBI" id="CHEBI:59789"/>
        <dbReference type="ChEBI" id="CHEBI:61961"/>
    </reaction>
</comment>
<evidence type="ECO:0000313" key="9">
    <source>
        <dbReference type="Proteomes" id="UP000322981"/>
    </source>
</evidence>
<feature type="binding site" evidence="6">
    <location>
        <position position="208"/>
    </location>
    <ligand>
        <name>S-adenosyl-L-methionine</name>
        <dbReference type="ChEBI" id="CHEBI:59789"/>
    </ligand>
</feature>
<evidence type="ECO:0000256" key="1">
    <source>
        <dbReference type="ARBA" id="ARBA00009741"/>
    </source>
</evidence>
<dbReference type="InterPro" id="IPR050078">
    <property type="entry name" value="Ribosomal_L11_MeTrfase_PrmA"/>
</dbReference>
<evidence type="ECO:0000256" key="7">
    <source>
        <dbReference type="SAM" id="MobiDB-lite"/>
    </source>
</evidence>
<dbReference type="GO" id="GO:0016279">
    <property type="term" value="F:protein-lysine N-methyltransferase activity"/>
    <property type="evidence" value="ECO:0007669"/>
    <property type="project" value="TreeGrafter"/>
</dbReference>
<dbReference type="PANTHER" id="PTHR43648:SF1">
    <property type="entry name" value="ELECTRON TRANSFER FLAVOPROTEIN BETA SUBUNIT LYSINE METHYLTRANSFERASE"/>
    <property type="match status" value="1"/>
</dbReference>
<dbReference type="AlphaFoldDB" id="A0A5M8FNQ4"/>
<proteinExistence type="inferred from homology"/>
<dbReference type="NCBIfam" id="TIGR00406">
    <property type="entry name" value="prmA"/>
    <property type="match status" value="1"/>
</dbReference>
<dbReference type="InterPro" id="IPR004498">
    <property type="entry name" value="Ribosomal_PrmA_MeTrfase"/>
</dbReference>
<dbReference type="PIRSF" id="PIRSF000401">
    <property type="entry name" value="RPL11_MTase"/>
    <property type="match status" value="1"/>
</dbReference>
<feature type="binding site" evidence="6">
    <location>
        <position position="186"/>
    </location>
    <ligand>
        <name>S-adenosyl-L-methionine</name>
        <dbReference type="ChEBI" id="CHEBI:59789"/>
    </ligand>
</feature>
<dbReference type="GO" id="GO:0032259">
    <property type="term" value="P:methylation"/>
    <property type="evidence" value="ECO:0007669"/>
    <property type="project" value="UniProtKB-KW"/>
</dbReference>
<reference evidence="8 9" key="1">
    <citation type="submission" date="2019-09" db="EMBL/GenBank/DDBJ databases">
        <title>Whole-genome sequence of the purple sulfur bacterium Thiohalocapsa marina DSM 19078.</title>
        <authorList>
            <person name="Kyndt J.A."/>
            <person name="Meyer T.E."/>
        </authorList>
    </citation>
    <scope>NUCLEOTIDE SEQUENCE [LARGE SCALE GENOMIC DNA]</scope>
    <source>
        <strain evidence="8 9">DSM 19078</strain>
    </source>
</reference>
<dbReference type="Pfam" id="PF06325">
    <property type="entry name" value="PrmA"/>
    <property type="match status" value="1"/>
</dbReference>
<dbReference type="GO" id="GO:0005840">
    <property type="term" value="C:ribosome"/>
    <property type="evidence" value="ECO:0007669"/>
    <property type="project" value="UniProtKB-KW"/>
</dbReference>